<dbReference type="AlphaFoldDB" id="Q8GY00"/>
<sequence length="66" mass="7802">MIQEEPRGYQTLPHSSNRFCSSEADEQEFVASPEMIQENDELEAAREICRLQRCRLHSAHRLQSRR</sequence>
<evidence type="ECO:0000313" key="1">
    <source>
        <dbReference type="EMBL" id="BAC42583.1"/>
    </source>
</evidence>
<dbReference type="EMBL" id="AK117945">
    <property type="protein sequence ID" value="BAC42583.1"/>
    <property type="molecule type" value="mRNA"/>
</dbReference>
<protein>
    <submittedName>
        <fullName evidence="1">Uncharacterized protein</fullName>
    </submittedName>
</protein>
<accession>Q8GY00</accession>
<name>Q8GY00_ARATH</name>
<reference evidence="1" key="1">
    <citation type="submission" date="2002-11" db="EMBL/GenBank/DDBJ databases">
        <title>Arabidopsis thaliana full-length cDNA.</title>
        <authorList>
            <person name="Seki M."/>
            <person name="Iida K."/>
            <person name="Satou M."/>
            <person name="Sakurai T."/>
            <person name="Akiyama K."/>
            <person name="Ishida J."/>
            <person name="Nakajima M."/>
            <person name="Enju A."/>
            <person name="Kamiya A."/>
            <person name="Narusaka M."/>
            <person name="Carninci P."/>
            <person name="Kawai J."/>
            <person name="Hayashizaki Y."/>
            <person name="Shinozaki K."/>
        </authorList>
    </citation>
    <scope>NUCLEOTIDE SEQUENCE</scope>
</reference>
<organism evidence="1">
    <name type="scientific">Arabidopsis thaliana</name>
    <name type="common">Mouse-ear cress</name>
    <dbReference type="NCBI Taxonomy" id="3702"/>
    <lineage>
        <taxon>Eukaryota</taxon>
        <taxon>Viridiplantae</taxon>
        <taxon>Streptophyta</taxon>
        <taxon>Embryophyta</taxon>
        <taxon>Tracheophyta</taxon>
        <taxon>Spermatophyta</taxon>
        <taxon>Magnoliopsida</taxon>
        <taxon>eudicotyledons</taxon>
        <taxon>Gunneridae</taxon>
        <taxon>Pentapetalae</taxon>
        <taxon>rosids</taxon>
        <taxon>malvids</taxon>
        <taxon>Brassicales</taxon>
        <taxon>Brassicaceae</taxon>
        <taxon>Camelineae</taxon>
        <taxon>Arabidopsis</taxon>
    </lineage>
</organism>
<proteinExistence type="evidence at transcript level"/>